<keyword evidence="2" id="KW-1185">Reference proteome</keyword>
<protein>
    <submittedName>
        <fullName evidence="1">DUF4214 domain-containing protein</fullName>
    </submittedName>
</protein>
<evidence type="ECO:0000313" key="1">
    <source>
        <dbReference type="EMBL" id="USV02419.1"/>
    </source>
</evidence>
<proteinExistence type="predicted"/>
<organism evidence="1 2">
    <name type="scientific">Serratia entomophila</name>
    <dbReference type="NCBI Taxonomy" id="42906"/>
    <lineage>
        <taxon>Bacteria</taxon>
        <taxon>Pseudomonadati</taxon>
        <taxon>Pseudomonadota</taxon>
        <taxon>Gammaproteobacteria</taxon>
        <taxon>Enterobacterales</taxon>
        <taxon>Yersiniaceae</taxon>
        <taxon>Serratia</taxon>
    </lineage>
</organism>
<sequence>MASLVYQKEAAALLLAVLGQNASSSVFDSIGNQIEKGQITAQSYISSLLSSSAGQALYASKTDVEILQSIYTSAYGSSPSVAELQAQLAGSTLADAISNAINSLLNYSGFDSGTLTSQNNFDAQLNNVLYPGTSAAGSGPGVSDALALYYLAGIDAVTSTVITLGTQINTSAQTFAQVANKFVTDRAALNSLSNTDFINKVFTEAYERAPTAGELSALSAIISGGGTKGDVLVNIITGLRGTVGSGDTAAQQFFLNETAADNAGQLAGLAAREQVASIFLAVPQRDVDAQGLDDWSNYLGKHGNTFTSLTTKLLTSVEFQKKGAQLTGNDFIQHVYTGVHGVAATPAQIALYSGLTDKAAITAAIINDLRTSTATDNTTVAQQHAFEYDIGSSLVYKTAASLTTTAAGGNATGTVNTNSSHVLSNAETAVLTNVQLNANAAAAVNLAFADHLANLTINGTAASVVTLSTDGVNPGVAITVNNGNIVLNGSSGNDKAAVTSTANLATGAAKFNLGEGNDSLTWVGNAATGAANIVSTGVQANGGNGIDTISANFITKNVTTVASGVGGLFRTTTFTSNSSQFTNFEKVDLAGYIGKATATDRGNAVATADHTFDFGILTGNATTESSVNAGSLVQANTSNIGSQGFVLSGLASAVKVINAAGGNSAQLEVTGNATSASSVDITFLQNATDHFNVNFTASGTSDINAGSLSLNSSSSALLGTALRTVNIDSGGTGVHGNVLNLAGSNSQISTIAVTGDHHLDLTVGAGYSNLLTLDASANTGGIDVVLNQGGTGQGVLYNLLALLPLGSTLANLLGLGGTNFALTGSTANDSFTVLGNTTITGGTGANEYHLTSSTTNAGVTINDFSSAKDSIVDVLSGLTISATAGTNNLGDYGVRTESVLANAVSALLGGIITGAVGALGALLGIGSDNSLASKVGVVGVDRAGGTDSYIIIDNNNDHKLDANDSVIYLKNTDHQNLLDTLHYASTVTLNGIAHAPVADVA</sequence>
<dbReference type="EMBL" id="CP074347">
    <property type="protein sequence ID" value="USV02419.1"/>
    <property type="molecule type" value="Genomic_DNA"/>
</dbReference>
<accession>A0ABY5CWV3</accession>
<reference evidence="1" key="1">
    <citation type="journal article" date="2022" name="BMC Genomics">
        <title>Genome sequence of the entomopathogenic Serratia entomophila isolate 626 and characterisation of the species specific itaconate degradation pathway.</title>
        <authorList>
            <person name="Vaughan A.L."/>
            <person name="Altermann E."/>
            <person name="Glare T.R."/>
            <person name="Hurst M.R.H."/>
        </authorList>
    </citation>
    <scope>NUCLEOTIDE SEQUENCE</scope>
    <source>
        <strain evidence="1">626</strain>
    </source>
</reference>
<gene>
    <name evidence="1" type="ORF">KFQ06_07895</name>
</gene>
<name>A0ABY5CWV3_9GAMM</name>
<evidence type="ECO:0000313" key="2">
    <source>
        <dbReference type="Proteomes" id="UP001056873"/>
    </source>
</evidence>
<dbReference type="Proteomes" id="UP001056873">
    <property type="component" value="Chromosome"/>
</dbReference>